<dbReference type="Proteomes" id="UP000184267">
    <property type="component" value="Unassembled WGS sequence"/>
</dbReference>
<dbReference type="FunFam" id="2.130.10.10:FF:000414">
    <property type="entry name" value="Cytoplasmic dynein intermediate chain"/>
    <property type="match status" value="1"/>
</dbReference>
<dbReference type="InterPro" id="IPR001680">
    <property type="entry name" value="WD40_rpt"/>
</dbReference>
<feature type="region of interest" description="Disordered" evidence="6">
    <location>
        <begin position="18"/>
        <end position="46"/>
    </location>
</feature>
<dbReference type="PANTHER" id="PTHR12442">
    <property type="entry name" value="DYNEIN INTERMEDIATE CHAIN"/>
    <property type="match status" value="1"/>
</dbReference>
<keyword evidence="3" id="KW-0853">WD repeat</keyword>
<dbReference type="Gene3D" id="2.130.10.10">
    <property type="entry name" value="YVTN repeat-like/Quinoprotein amine dehydrogenase"/>
    <property type="match status" value="2"/>
</dbReference>
<evidence type="ECO:0000256" key="4">
    <source>
        <dbReference type="ARBA" id="ARBA00022737"/>
    </source>
</evidence>
<dbReference type="GO" id="GO:0010970">
    <property type="term" value="P:transport along microtubule"/>
    <property type="evidence" value="ECO:0007669"/>
    <property type="project" value="TreeGrafter"/>
</dbReference>
<dbReference type="GO" id="GO:0005868">
    <property type="term" value="C:cytoplasmic dynein complex"/>
    <property type="evidence" value="ECO:0007669"/>
    <property type="project" value="TreeGrafter"/>
</dbReference>
<evidence type="ECO:0000256" key="3">
    <source>
        <dbReference type="ARBA" id="ARBA00022574"/>
    </source>
</evidence>
<keyword evidence="2" id="KW-0963">Cytoplasm</keyword>
<dbReference type="AlphaFoldDB" id="A0A1M2V5N2"/>
<gene>
    <name evidence="7" type="ORF">TRAPUB_6544</name>
</gene>
<evidence type="ECO:0000256" key="6">
    <source>
        <dbReference type="SAM" id="MobiDB-lite"/>
    </source>
</evidence>
<dbReference type="SUPFAM" id="SSF50978">
    <property type="entry name" value="WD40 repeat-like"/>
    <property type="match status" value="1"/>
</dbReference>
<accession>A0A1M2V5N2</accession>
<dbReference type="OrthoDB" id="366230at2759"/>
<dbReference type="OMA" id="CTCMSFA"/>
<feature type="region of interest" description="Disordered" evidence="6">
    <location>
        <begin position="62"/>
        <end position="87"/>
    </location>
</feature>
<reference evidence="7 8" key="1">
    <citation type="submission" date="2016-10" db="EMBL/GenBank/DDBJ databases">
        <title>Genome sequence of the basidiomycete white-rot fungus Trametes pubescens.</title>
        <authorList>
            <person name="Makela M.R."/>
            <person name="Granchi Z."/>
            <person name="Peng M."/>
            <person name="De Vries R.P."/>
            <person name="Grigoriev I."/>
            <person name="Riley R."/>
            <person name="Hilden K."/>
        </authorList>
    </citation>
    <scope>NUCLEOTIDE SEQUENCE [LARGE SCALE GENOMIC DNA]</scope>
    <source>
        <strain evidence="7 8">FBCC735</strain>
    </source>
</reference>
<keyword evidence="8" id="KW-1185">Reference proteome</keyword>
<dbReference type="GO" id="GO:0045503">
    <property type="term" value="F:dynein light chain binding"/>
    <property type="evidence" value="ECO:0007669"/>
    <property type="project" value="TreeGrafter"/>
</dbReference>
<dbReference type="InterPro" id="IPR015943">
    <property type="entry name" value="WD40/YVTN_repeat-like_dom_sf"/>
</dbReference>
<dbReference type="Pfam" id="PF00400">
    <property type="entry name" value="WD40"/>
    <property type="match status" value="2"/>
</dbReference>
<proteinExistence type="predicted"/>
<protein>
    <submittedName>
        <fullName evidence="7">Cytoplasmic dynein 1 intermediate chain 1</fullName>
    </submittedName>
</protein>
<evidence type="ECO:0000256" key="2">
    <source>
        <dbReference type="ARBA" id="ARBA00022490"/>
    </source>
</evidence>
<dbReference type="FunFam" id="2.130.10.10:FF:001070">
    <property type="entry name" value="Dynein intermediate chain, cytosolic"/>
    <property type="match status" value="1"/>
</dbReference>
<sequence>MSEKRRAEIEAKRAKLAELRKARADRQKADQDRRTSDTGGPSVARRDVDDLVSSLIGIGGRGGDSALDSPVSSVPGTPSLGHVSLPGPSALSLSGRLSRTSDVTSDTRLSLGTTLIQSQNGATENLMDREMTPRIVPDLIDIEQELFELPQKERVVYNKEIQTMEIEEDEDAVNEEELRERIMRERDAAEAERIAHEQELEAESKQLDEEIAQEIREMTEDEKSSIFAVPEFLDFVEQSTKIIQRALNDNYDYIRDYTVGAESGPEASEGRIKAICAFYDERQTKNRSITDIDWSPKYPELSCASYNKNPAAINEPDGIVAVWNLHLLERPEFVFHSQSDVLSVSFSPFHSNLVFGGTYSGQILLWDTRSKHLPVLKTPLSAAGHTHPVYAMQMVGTQNAHNLITSSTDGTVCSWLVDMLAQPQETLELMHSGHSKTGEVAITALNFPDNETTTFWVGTEEGNIYQANRYDRAGAKAGLNSYDVYKGHAGPVMGVHFHPLVGPVDFSDLFLSCSVDWTVKLWRSRSLAKPSTVLTHVPSLYSFDEADDYVYDVKWHPTHPALFGTVDGAGKFDVWNLNHDTEVPVVSTTVGSGRALNKLRWDRKDGRRAAVGGSDGRLYIYDIGDMALPRETEWTEMQRTVGNMASGGAHANGIGDDSARIVAGR</sequence>
<feature type="compositionally biased region" description="Basic and acidic residues" evidence="6">
    <location>
        <begin position="18"/>
        <end position="36"/>
    </location>
</feature>
<evidence type="ECO:0000313" key="7">
    <source>
        <dbReference type="EMBL" id="OJT02874.1"/>
    </source>
</evidence>
<comment type="caution">
    <text evidence="7">The sequence shown here is derived from an EMBL/GenBank/DDBJ whole genome shotgun (WGS) entry which is preliminary data.</text>
</comment>
<feature type="coiled-coil region" evidence="5">
    <location>
        <begin position="172"/>
        <end position="217"/>
    </location>
</feature>
<dbReference type="STRING" id="154538.A0A1M2V5N2"/>
<name>A0A1M2V5N2_TRAPU</name>
<comment type="subcellular location">
    <subcellularLocation>
        <location evidence="1">Cytoplasm</location>
    </subcellularLocation>
</comment>
<dbReference type="InterPro" id="IPR036322">
    <property type="entry name" value="WD40_repeat_dom_sf"/>
</dbReference>
<keyword evidence="4" id="KW-0677">Repeat</keyword>
<dbReference type="EMBL" id="MNAD01001644">
    <property type="protein sequence ID" value="OJT02874.1"/>
    <property type="molecule type" value="Genomic_DNA"/>
</dbReference>
<organism evidence="7 8">
    <name type="scientific">Trametes pubescens</name>
    <name type="common">White-rot fungus</name>
    <dbReference type="NCBI Taxonomy" id="154538"/>
    <lineage>
        <taxon>Eukaryota</taxon>
        <taxon>Fungi</taxon>
        <taxon>Dikarya</taxon>
        <taxon>Basidiomycota</taxon>
        <taxon>Agaricomycotina</taxon>
        <taxon>Agaricomycetes</taxon>
        <taxon>Polyporales</taxon>
        <taxon>Polyporaceae</taxon>
        <taxon>Trametes</taxon>
    </lineage>
</organism>
<evidence type="ECO:0000313" key="8">
    <source>
        <dbReference type="Proteomes" id="UP000184267"/>
    </source>
</evidence>
<evidence type="ECO:0000256" key="1">
    <source>
        <dbReference type="ARBA" id="ARBA00004496"/>
    </source>
</evidence>
<dbReference type="GO" id="GO:0005737">
    <property type="term" value="C:cytoplasm"/>
    <property type="evidence" value="ECO:0007669"/>
    <property type="project" value="UniProtKB-SubCell"/>
</dbReference>
<evidence type="ECO:0000256" key="5">
    <source>
        <dbReference type="SAM" id="Coils"/>
    </source>
</evidence>
<dbReference type="InterPro" id="IPR050687">
    <property type="entry name" value="Dynein_IC"/>
</dbReference>
<dbReference type="GO" id="GO:0045504">
    <property type="term" value="F:dynein heavy chain binding"/>
    <property type="evidence" value="ECO:0007669"/>
    <property type="project" value="TreeGrafter"/>
</dbReference>
<keyword evidence="5" id="KW-0175">Coiled coil</keyword>
<dbReference type="PANTHER" id="PTHR12442:SF22">
    <property type="entry name" value="CYTOPLASMIC DYNEIN 1 INTERMEDIATE CHAIN-RELATED"/>
    <property type="match status" value="1"/>
</dbReference>
<dbReference type="SMART" id="SM00320">
    <property type="entry name" value="WD40"/>
    <property type="match status" value="7"/>
</dbReference>